<dbReference type="Pfam" id="PF04452">
    <property type="entry name" value="Methyltrans_RNA"/>
    <property type="match status" value="1"/>
</dbReference>
<comment type="catalytic activity">
    <reaction evidence="11 12">
        <text>uridine(1498) in 16S rRNA + S-adenosyl-L-methionine = N(3)-methyluridine(1498) in 16S rRNA + S-adenosyl-L-homocysteine + H(+)</text>
        <dbReference type="Rhea" id="RHEA:42920"/>
        <dbReference type="Rhea" id="RHEA-COMP:10283"/>
        <dbReference type="Rhea" id="RHEA-COMP:10284"/>
        <dbReference type="ChEBI" id="CHEBI:15378"/>
        <dbReference type="ChEBI" id="CHEBI:57856"/>
        <dbReference type="ChEBI" id="CHEBI:59789"/>
        <dbReference type="ChEBI" id="CHEBI:65315"/>
        <dbReference type="ChEBI" id="CHEBI:74502"/>
        <dbReference type="EC" id="2.1.1.193"/>
    </reaction>
</comment>
<evidence type="ECO:0000256" key="12">
    <source>
        <dbReference type="PIRNR" id="PIRNR015601"/>
    </source>
</evidence>
<keyword evidence="5 12" id="KW-0963">Cytoplasm</keyword>
<gene>
    <name evidence="14" type="ORF">MA47_02565</name>
</gene>
<evidence type="ECO:0000256" key="9">
    <source>
        <dbReference type="ARBA" id="ARBA00022691"/>
    </source>
</evidence>
<evidence type="ECO:0000313" key="15">
    <source>
        <dbReference type="Proteomes" id="UP000030145"/>
    </source>
</evidence>
<protein>
    <recommendedName>
        <fullName evidence="4 12">Ribosomal RNA small subunit methyltransferase E</fullName>
        <ecNumber evidence="3 12">2.1.1.193</ecNumber>
    </recommendedName>
</protein>
<dbReference type="GO" id="GO:0070042">
    <property type="term" value="F:rRNA (uridine-N3-)-methyltransferase activity"/>
    <property type="evidence" value="ECO:0007669"/>
    <property type="project" value="TreeGrafter"/>
</dbReference>
<accession>A0A0A2DQE7</accession>
<evidence type="ECO:0000256" key="8">
    <source>
        <dbReference type="ARBA" id="ARBA00022679"/>
    </source>
</evidence>
<dbReference type="RefSeq" id="WP_035113302.1">
    <property type="nucleotide sequence ID" value="NZ_CP047046.1"/>
</dbReference>
<keyword evidence="15" id="KW-1185">Reference proteome</keyword>
<dbReference type="Gene3D" id="3.40.1280.10">
    <property type="match status" value="1"/>
</dbReference>
<keyword evidence="9 12" id="KW-0949">S-adenosyl-L-methionine</keyword>
<dbReference type="NCBIfam" id="NF008693">
    <property type="entry name" value="PRK11713.2-3"/>
    <property type="match status" value="1"/>
</dbReference>
<reference evidence="14 15" key="1">
    <citation type="submission" date="2014-10" db="EMBL/GenBank/DDBJ databases">
        <title>Whole Genome sequence of Corynebacterium auriscanis strain CIP 106629.</title>
        <authorList>
            <person name="Hassan S.S."/>
            <person name="Jamal S.B."/>
            <person name="Tiwari S."/>
            <person name="Oliveira L.D.C."/>
            <person name="Souza F."/>
            <person name="Mariano D.C."/>
            <person name="Almeida S."/>
            <person name="Dorella F."/>
            <person name="Pereira F."/>
            <person name="Carvalho A."/>
            <person name="Leal C.A."/>
            <person name="Soares S.D.C."/>
            <person name="Figueiredo H.C."/>
            <person name="Silva A."/>
            <person name="Azevedo V.A."/>
        </authorList>
    </citation>
    <scope>NUCLEOTIDE SEQUENCE [LARGE SCALE GENOMIC DNA]</scope>
    <source>
        <strain evidence="14 15">CIP 106629</strain>
    </source>
</reference>
<keyword evidence="6 12" id="KW-0698">rRNA processing</keyword>
<name>A0A0A2DQE7_9CORY</name>
<organism evidence="14 15">
    <name type="scientific">Corynebacterium auriscanis</name>
    <dbReference type="NCBI Taxonomy" id="99807"/>
    <lineage>
        <taxon>Bacteria</taxon>
        <taxon>Bacillati</taxon>
        <taxon>Actinomycetota</taxon>
        <taxon>Actinomycetes</taxon>
        <taxon>Mycobacteriales</taxon>
        <taxon>Corynebacteriaceae</taxon>
        <taxon>Corynebacterium</taxon>
    </lineage>
</organism>
<evidence type="ECO:0000256" key="3">
    <source>
        <dbReference type="ARBA" id="ARBA00012328"/>
    </source>
</evidence>
<evidence type="ECO:0000256" key="6">
    <source>
        <dbReference type="ARBA" id="ARBA00022552"/>
    </source>
</evidence>
<dbReference type="NCBIfam" id="TIGR00046">
    <property type="entry name" value="RsmE family RNA methyltransferase"/>
    <property type="match status" value="1"/>
</dbReference>
<dbReference type="CDD" id="cd18084">
    <property type="entry name" value="RsmE-like"/>
    <property type="match status" value="1"/>
</dbReference>
<comment type="function">
    <text evidence="10 12">Specifically methylates the N3 position of the uracil ring of uridine 1498 (m3U1498) in 16S rRNA. Acts on the fully assembled 30S ribosomal subunit.</text>
</comment>
<evidence type="ECO:0000313" key="14">
    <source>
        <dbReference type="EMBL" id="KGM19096.1"/>
    </source>
</evidence>
<dbReference type="InterPro" id="IPR029026">
    <property type="entry name" value="tRNA_m1G_MTases_N"/>
</dbReference>
<evidence type="ECO:0000259" key="13">
    <source>
        <dbReference type="Pfam" id="PF04452"/>
    </source>
</evidence>
<dbReference type="GeneID" id="300552430"/>
<evidence type="ECO:0000256" key="10">
    <source>
        <dbReference type="ARBA" id="ARBA00025699"/>
    </source>
</evidence>
<proteinExistence type="inferred from homology"/>
<feature type="domain" description="Ribosomal RNA small subunit methyltransferase E methyltransferase" evidence="13">
    <location>
        <begin position="77"/>
        <end position="240"/>
    </location>
</feature>
<dbReference type="Gene3D" id="2.40.240.20">
    <property type="entry name" value="Hypothetical PUA domain-like, domain 1"/>
    <property type="match status" value="1"/>
</dbReference>
<evidence type="ECO:0000256" key="11">
    <source>
        <dbReference type="ARBA" id="ARBA00047944"/>
    </source>
</evidence>
<comment type="caution">
    <text evidence="14">The sequence shown here is derived from an EMBL/GenBank/DDBJ whole genome shotgun (WGS) entry which is preliminary data.</text>
</comment>
<evidence type="ECO:0000256" key="2">
    <source>
        <dbReference type="ARBA" id="ARBA00005528"/>
    </source>
</evidence>
<dbReference type="InterPro" id="IPR046886">
    <property type="entry name" value="RsmE_MTase_dom"/>
</dbReference>
<evidence type="ECO:0000256" key="1">
    <source>
        <dbReference type="ARBA" id="ARBA00004496"/>
    </source>
</evidence>
<dbReference type="PIRSF" id="PIRSF015601">
    <property type="entry name" value="MTase_slr0722"/>
    <property type="match status" value="1"/>
</dbReference>
<evidence type="ECO:0000256" key="5">
    <source>
        <dbReference type="ARBA" id="ARBA00022490"/>
    </source>
</evidence>
<evidence type="ECO:0000256" key="7">
    <source>
        <dbReference type="ARBA" id="ARBA00022603"/>
    </source>
</evidence>
<dbReference type="InterPro" id="IPR029028">
    <property type="entry name" value="Alpha/beta_knot_MTases"/>
</dbReference>
<dbReference type="InterPro" id="IPR006700">
    <property type="entry name" value="RsmE"/>
</dbReference>
<keyword evidence="8 12" id="KW-0808">Transferase</keyword>
<dbReference type="GO" id="GO:0005737">
    <property type="term" value="C:cytoplasm"/>
    <property type="evidence" value="ECO:0007669"/>
    <property type="project" value="UniProtKB-SubCell"/>
</dbReference>
<dbReference type="GO" id="GO:0070475">
    <property type="term" value="P:rRNA base methylation"/>
    <property type="evidence" value="ECO:0007669"/>
    <property type="project" value="TreeGrafter"/>
</dbReference>
<evidence type="ECO:0000256" key="4">
    <source>
        <dbReference type="ARBA" id="ARBA00013673"/>
    </source>
</evidence>
<keyword evidence="7 12" id="KW-0489">Methyltransferase</keyword>
<sequence length="252" mass="26758">MTDPVFIHPIPIEAAADGSAGFRFALTGAEAKHVDVKRLKDGEPLVITDGQSRAVRAVWRGGQVEVTEGLAVPAPRPMVTVVQAIPKSERAELAVDLMVQAGADRIIPWESARTIAKWAGKEHKARLKWENAARSAAKQARRLRVPEVTMPVRSVAQIAEFLDDAPTASRQILVLHESASVSVKSCDFTTCDEVVLVIGPEGGVAPEEIDQLESLGARTVVLGPEVLRTASAAAVALGAIGALSPRWAATTD</sequence>
<comment type="subcellular location">
    <subcellularLocation>
        <location evidence="1 12">Cytoplasm</location>
    </subcellularLocation>
</comment>
<dbReference type="AlphaFoldDB" id="A0A0A2DQE7"/>
<dbReference type="Proteomes" id="UP000030145">
    <property type="component" value="Unassembled WGS sequence"/>
</dbReference>
<dbReference type="EMBL" id="JRVJ01000003">
    <property type="protein sequence ID" value="KGM19096.1"/>
    <property type="molecule type" value="Genomic_DNA"/>
</dbReference>
<dbReference type="EC" id="2.1.1.193" evidence="3 12"/>
<dbReference type="PANTHER" id="PTHR30027">
    <property type="entry name" value="RIBOSOMAL RNA SMALL SUBUNIT METHYLTRANSFERASE E"/>
    <property type="match status" value="1"/>
</dbReference>
<comment type="similarity">
    <text evidence="2 12">Belongs to the RNA methyltransferase RsmE family.</text>
</comment>
<dbReference type="SUPFAM" id="SSF75217">
    <property type="entry name" value="alpha/beta knot"/>
    <property type="match status" value="1"/>
</dbReference>
<dbReference type="PANTHER" id="PTHR30027:SF3">
    <property type="entry name" value="16S RRNA (URACIL(1498)-N(3))-METHYLTRANSFERASE"/>
    <property type="match status" value="1"/>
</dbReference>